<dbReference type="PROSITE" id="PS00194">
    <property type="entry name" value="THIOREDOXIN_1"/>
    <property type="match status" value="1"/>
</dbReference>
<keyword evidence="2" id="KW-0249">Electron transport</keyword>
<evidence type="ECO:0000313" key="6">
    <source>
        <dbReference type="Proteomes" id="UP000000254"/>
    </source>
</evidence>
<evidence type="ECO:0000256" key="1">
    <source>
        <dbReference type="ARBA" id="ARBA00022448"/>
    </source>
</evidence>
<dbReference type="eggNOG" id="arCOG01972">
    <property type="taxonomic scope" value="Archaea"/>
</dbReference>
<dbReference type="EMBL" id="CP000575">
    <property type="protein sequence ID" value="ABN69206.1"/>
    <property type="molecule type" value="Genomic_DNA"/>
</dbReference>
<dbReference type="PANTHER" id="PTHR45663">
    <property type="entry name" value="GEO12009P1"/>
    <property type="match status" value="1"/>
</dbReference>
<dbReference type="PROSITE" id="PS51352">
    <property type="entry name" value="THIOREDOXIN_2"/>
    <property type="match status" value="1"/>
</dbReference>
<sequence>MISTLMGYDEELAPILEKIAHRIISRRITYTCCSKIFRGVLELNDYEELISAIKNCKVTVVNFYSTNCPYCRAYHPVFEYVASKYSGRAGFYRLNIDYNPEIAWRMEILGTPTTILFVNGKQINQLYGYITPEVLERHVVAALDKAKCLNKG</sequence>
<dbReference type="GO" id="GO:0005737">
    <property type="term" value="C:cytoplasm"/>
    <property type="evidence" value="ECO:0007669"/>
    <property type="project" value="TreeGrafter"/>
</dbReference>
<reference evidence="5 6" key="2">
    <citation type="journal article" date="2009" name="Stand. Genomic Sci.">
        <title>Complete genome sequence of Staphylothermus marinus Stetter and Fiala 1986 type strain F1.</title>
        <authorList>
            <person name="Anderson I.J."/>
            <person name="Sun H."/>
            <person name="Lapidus A."/>
            <person name="Copeland A."/>
            <person name="Glavina Del Rio T."/>
            <person name="Tice H."/>
            <person name="Dalin E."/>
            <person name="Lucas S."/>
            <person name="Barry K."/>
            <person name="Land M."/>
            <person name="Richardson P."/>
            <person name="Huber H."/>
            <person name="Kyrpides N.C."/>
        </authorList>
    </citation>
    <scope>NUCLEOTIDE SEQUENCE [LARGE SCALE GENOMIC DNA]</scope>
    <source>
        <strain evidence="6">ATCC 43588 / DSM 3639 / JCM 9404 / F1</strain>
    </source>
</reference>
<dbReference type="SUPFAM" id="SSF52833">
    <property type="entry name" value="Thioredoxin-like"/>
    <property type="match status" value="1"/>
</dbReference>
<dbReference type="KEGG" id="smr:Smar_0093"/>
<keyword evidence="1" id="KW-0813">Transport</keyword>
<protein>
    <submittedName>
        <fullName evidence="5">Thioredoxin domain</fullName>
    </submittedName>
</protein>
<name>A3DKP6_STAMF</name>
<organism evidence="5 6">
    <name type="scientific">Staphylothermus marinus (strain ATCC 43588 / DSM 3639 / JCM 9404 / F1)</name>
    <dbReference type="NCBI Taxonomy" id="399550"/>
    <lineage>
        <taxon>Archaea</taxon>
        <taxon>Thermoproteota</taxon>
        <taxon>Thermoprotei</taxon>
        <taxon>Desulfurococcales</taxon>
        <taxon>Desulfurococcaceae</taxon>
        <taxon>Staphylothermus</taxon>
    </lineage>
</organism>
<dbReference type="GeneID" id="4906664"/>
<dbReference type="RefSeq" id="WP_011838397.1">
    <property type="nucleotide sequence ID" value="NC_009033.1"/>
</dbReference>
<dbReference type="Proteomes" id="UP000000254">
    <property type="component" value="Chromosome"/>
</dbReference>
<keyword evidence="3" id="KW-1015">Disulfide bond</keyword>
<dbReference type="Gene3D" id="3.40.30.10">
    <property type="entry name" value="Glutaredoxin"/>
    <property type="match status" value="1"/>
</dbReference>
<feature type="domain" description="Thioredoxin" evidence="4">
    <location>
        <begin position="1"/>
        <end position="144"/>
    </location>
</feature>
<gene>
    <name evidence="5" type="ordered locus">Smar_0093</name>
</gene>
<evidence type="ECO:0000259" key="4">
    <source>
        <dbReference type="PROSITE" id="PS51352"/>
    </source>
</evidence>
<keyword evidence="6" id="KW-1185">Reference proteome</keyword>
<evidence type="ECO:0000256" key="3">
    <source>
        <dbReference type="ARBA" id="ARBA00023157"/>
    </source>
</evidence>
<reference evidence="6" key="1">
    <citation type="journal article" date="2009" name="BMC Genomics">
        <title>The complete genome sequence of Staphylothermus marinus reveals differences in sulfur metabolism among heterotrophic Crenarchaeota.</title>
        <authorList>
            <person name="Anderson I.J."/>
            <person name="Dharmarajan L."/>
            <person name="Rodriguez J."/>
            <person name="Hooper S."/>
            <person name="Porat I."/>
            <person name="Ulrich L.E."/>
            <person name="Elkins J.G."/>
            <person name="Mavromatis K."/>
            <person name="Sun H."/>
            <person name="Land M."/>
            <person name="Lapidus A."/>
            <person name="Lucas S."/>
            <person name="Barry K."/>
            <person name="Huber H."/>
            <person name="Zhulin I.B."/>
            <person name="Whitman W.B."/>
            <person name="Mukhopadhyay B."/>
            <person name="Woese C."/>
            <person name="Bristow J."/>
            <person name="Kyrpides N."/>
        </authorList>
    </citation>
    <scope>NUCLEOTIDE SEQUENCE [LARGE SCALE GENOMIC DNA]</scope>
    <source>
        <strain evidence="6">ATCC 43588 / DSM 3639 / JCM 9404 / F1</strain>
    </source>
</reference>
<dbReference type="HOGENOM" id="CLU_090389_10_1_2"/>
<dbReference type="OrthoDB" id="18010at2157"/>
<dbReference type="STRING" id="399550.Smar_0093"/>
<dbReference type="InterPro" id="IPR017937">
    <property type="entry name" value="Thioredoxin_CS"/>
</dbReference>
<dbReference type="AlphaFoldDB" id="A3DKP6"/>
<dbReference type="Pfam" id="PF00085">
    <property type="entry name" value="Thioredoxin"/>
    <property type="match status" value="1"/>
</dbReference>
<proteinExistence type="predicted"/>
<evidence type="ECO:0000313" key="5">
    <source>
        <dbReference type="EMBL" id="ABN69206.1"/>
    </source>
</evidence>
<evidence type="ECO:0000256" key="2">
    <source>
        <dbReference type="ARBA" id="ARBA00022982"/>
    </source>
</evidence>
<dbReference type="PANTHER" id="PTHR45663:SF11">
    <property type="entry name" value="GEO12009P1"/>
    <property type="match status" value="1"/>
</dbReference>
<dbReference type="CDD" id="cd02947">
    <property type="entry name" value="TRX_family"/>
    <property type="match status" value="1"/>
</dbReference>
<dbReference type="GO" id="GO:0015035">
    <property type="term" value="F:protein-disulfide reductase activity"/>
    <property type="evidence" value="ECO:0007669"/>
    <property type="project" value="TreeGrafter"/>
</dbReference>
<accession>A3DKP6</accession>
<dbReference type="InterPro" id="IPR013766">
    <property type="entry name" value="Thioredoxin_domain"/>
</dbReference>
<dbReference type="InterPro" id="IPR036249">
    <property type="entry name" value="Thioredoxin-like_sf"/>
</dbReference>